<evidence type="ECO:0000256" key="4">
    <source>
        <dbReference type="PROSITE-ProRule" id="PRU00470"/>
    </source>
</evidence>
<evidence type="ECO:0000259" key="6">
    <source>
        <dbReference type="PROSITE" id="PS51141"/>
    </source>
</evidence>
<evidence type="ECO:0000256" key="3">
    <source>
        <dbReference type="ARBA" id="ARBA00022833"/>
    </source>
</evidence>
<dbReference type="PROSITE" id="PS51141">
    <property type="entry name" value="ZF_SBP"/>
    <property type="match status" value="1"/>
</dbReference>
<dbReference type="PANTHER" id="PTHR31251">
    <property type="entry name" value="SQUAMOSA PROMOTER-BINDING-LIKE PROTEIN 4"/>
    <property type="match status" value="1"/>
</dbReference>
<gene>
    <name evidence="7" type="ORF">SLEP1_g2728</name>
</gene>
<evidence type="ECO:0000256" key="2">
    <source>
        <dbReference type="ARBA" id="ARBA00022771"/>
    </source>
</evidence>
<dbReference type="SUPFAM" id="SSF103612">
    <property type="entry name" value="SBT domain"/>
    <property type="match status" value="1"/>
</dbReference>
<feature type="compositionally biased region" description="Polar residues" evidence="5">
    <location>
        <begin position="8"/>
        <end position="19"/>
    </location>
</feature>
<reference evidence="7 8" key="1">
    <citation type="journal article" date="2021" name="Commun. Biol.">
        <title>The genome of Shorea leprosula (Dipterocarpaceae) highlights the ecological relevance of drought in aseasonal tropical rainforests.</title>
        <authorList>
            <person name="Ng K.K.S."/>
            <person name="Kobayashi M.J."/>
            <person name="Fawcett J.A."/>
            <person name="Hatakeyama M."/>
            <person name="Paape T."/>
            <person name="Ng C.H."/>
            <person name="Ang C.C."/>
            <person name="Tnah L.H."/>
            <person name="Lee C.T."/>
            <person name="Nishiyama T."/>
            <person name="Sese J."/>
            <person name="O'Brien M.J."/>
            <person name="Copetti D."/>
            <person name="Mohd Noor M.I."/>
            <person name="Ong R.C."/>
            <person name="Putra M."/>
            <person name="Sireger I.Z."/>
            <person name="Indrioko S."/>
            <person name="Kosugi Y."/>
            <person name="Izuno A."/>
            <person name="Isagi Y."/>
            <person name="Lee S.L."/>
            <person name="Shimizu K.K."/>
        </authorList>
    </citation>
    <scope>NUCLEOTIDE SEQUENCE [LARGE SCALE GENOMIC DNA]</scope>
    <source>
        <strain evidence="7">214</strain>
    </source>
</reference>
<dbReference type="EMBL" id="BPVZ01000002">
    <property type="protein sequence ID" value="GKU88464.1"/>
    <property type="molecule type" value="Genomic_DNA"/>
</dbReference>
<dbReference type="PANTHER" id="PTHR31251:SF169">
    <property type="entry name" value="SQUAMOSA PROMOTER-BINDING-LIKE PROTEIN 8"/>
    <property type="match status" value="1"/>
</dbReference>
<evidence type="ECO:0000313" key="7">
    <source>
        <dbReference type="EMBL" id="GKU88464.1"/>
    </source>
</evidence>
<dbReference type="InterPro" id="IPR044817">
    <property type="entry name" value="SBP-like"/>
</dbReference>
<evidence type="ECO:0000256" key="5">
    <source>
        <dbReference type="SAM" id="MobiDB-lite"/>
    </source>
</evidence>
<dbReference type="InterPro" id="IPR036893">
    <property type="entry name" value="SBP_sf"/>
</dbReference>
<accession>A0AAV5HTG0</accession>
<proteinExistence type="predicted"/>
<evidence type="ECO:0000313" key="8">
    <source>
        <dbReference type="Proteomes" id="UP001054252"/>
    </source>
</evidence>
<dbReference type="GO" id="GO:0008270">
    <property type="term" value="F:zinc ion binding"/>
    <property type="evidence" value="ECO:0007669"/>
    <property type="project" value="UniProtKB-KW"/>
</dbReference>
<keyword evidence="3" id="KW-0862">Zinc</keyword>
<protein>
    <recommendedName>
        <fullName evidence="6">SBP-type domain-containing protein</fullName>
    </recommendedName>
</protein>
<name>A0AAV5HTG0_9ROSI</name>
<dbReference type="AlphaFoldDB" id="A0AAV5HTG0"/>
<feature type="domain" description="SBP-type" evidence="6">
    <location>
        <begin position="165"/>
        <end position="240"/>
    </location>
</feature>
<feature type="region of interest" description="Disordered" evidence="5">
    <location>
        <begin position="1"/>
        <end position="23"/>
    </location>
</feature>
<dbReference type="GO" id="GO:0003677">
    <property type="term" value="F:DNA binding"/>
    <property type="evidence" value="ECO:0007669"/>
    <property type="project" value="InterPro"/>
</dbReference>
<dbReference type="Proteomes" id="UP001054252">
    <property type="component" value="Unassembled WGS sequence"/>
</dbReference>
<evidence type="ECO:0000256" key="1">
    <source>
        <dbReference type="ARBA" id="ARBA00022723"/>
    </source>
</evidence>
<organism evidence="7 8">
    <name type="scientific">Rubroshorea leprosula</name>
    <dbReference type="NCBI Taxonomy" id="152421"/>
    <lineage>
        <taxon>Eukaryota</taxon>
        <taxon>Viridiplantae</taxon>
        <taxon>Streptophyta</taxon>
        <taxon>Embryophyta</taxon>
        <taxon>Tracheophyta</taxon>
        <taxon>Spermatophyta</taxon>
        <taxon>Magnoliopsida</taxon>
        <taxon>eudicotyledons</taxon>
        <taxon>Gunneridae</taxon>
        <taxon>Pentapetalae</taxon>
        <taxon>rosids</taxon>
        <taxon>malvids</taxon>
        <taxon>Malvales</taxon>
        <taxon>Dipterocarpaceae</taxon>
        <taxon>Rubroshorea</taxon>
    </lineage>
</organism>
<dbReference type="Pfam" id="PF03110">
    <property type="entry name" value="SBP"/>
    <property type="match status" value="1"/>
</dbReference>
<dbReference type="Gene3D" id="4.10.1100.10">
    <property type="entry name" value="Transcription factor, SBP-box domain"/>
    <property type="match status" value="1"/>
</dbReference>
<keyword evidence="8" id="KW-1185">Reference proteome</keyword>
<dbReference type="InterPro" id="IPR004333">
    <property type="entry name" value="SBP_dom"/>
</dbReference>
<sequence length="311" mass="34826">MLEYEWGNPSTIMLSGDQPTQEDDPARQIFDYSAATANQQSFNQTLLHHQNTVNANVNAFSQQNHFHNPAQAHLHSIYDLRAYSGASAYGNPHPSLPSLDSVSGGSGGGYVIVPKREEITGSPLDFTARIGLNLGRRTYFSSAEDEFVNRLYRRSRAGDTVLTNSPRCQAEGCHADLTHSKHYHRRHKVCEFHSKAATVIAAGLTQRFCQQCSRFENLLKCHLRFTVNIVVNHTASLRLLEDEDNDVAHRNDGSTPQWCARKPMIGVPYTWGDPEGICVLKNSLCFPFMYRLPFLLIAGEAVITRKPKPVQ</sequence>
<keyword evidence="1" id="KW-0479">Metal-binding</keyword>
<comment type="caution">
    <text evidence="7">The sequence shown here is derived from an EMBL/GenBank/DDBJ whole genome shotgun (WGS) entry which is preliminary data.</text>
</comment>
<dbReference type="GO" id="GO:0005634">
    <property type="term" value="C:nucleus"/>
    <property type="evidence" value="ECO:0007669"/>
    <property type="project" value="InterPro"/>
</dbReference>
<keyword evidence="2 4" id="KW-0863">Zinc-finger</keyword>